<protein>
    <submittedName>
        <fullName evidence="3">Uncharacterized protein</fullName>
    </submittedName>
</protein>
<keyword evidence="2" id="KW-0472">Membrane</keyword>
<accession>A0A3R7M017</accession>
<feature type="transmembrane region" description="Helical" evidence="2">
    <location>
        <begin position="631"/>
        <end position="651"/>
    </location>
</feature>
<feature type="compositionally biased region" description="Low complexity" evidence="1">
    <location>
        <begin position="79"/>
        <end position="93"/>
    </location>
</feature>
<feature type="transmembrane region" description="Helical" evidence="2">
    <location>
        <begin position="663"/>
        <end position="688"/>
    </location>
</feature>
<dbReference type="EMBL" id="NIDN02000052">
    <property type="protein sequence ID" value="RLL98439.1"/>
    <property type="molecule type" value="Genomic_DNA"/>
</dbReference>
<evidence type="ECO:0000256" key="1">
    <source>
        <dbReference type="SAM" id="MobiDB-lite"/>
    </source>
</evidence>
<dbReference type="AlphaFoldDB" id="A0A3R7M017"/>
<gene>
    <name evidence="3" type="ORF">CFD26_103598</name>
</gene>
<comment type="caution">
    <text evidence="3">The sequence shown here is derived from an EMBL/GenBank/DDBJ whole genome shotgun (WGS) entry which is preliminary data.</text>
</comment>
<evidence type="ECO:0000313" key="4">
    <source>
        <dbReference type="Proteomes" id="UP000215289"/>
    </source>
</evidence>
<dbReference type="OrthoDB" id="5428055at2759"/>
<reference evidence="3 4" key="1">
    <citation type="submission" date="2018-08" db="EMBL/GenBank/DDBJ databases">
        <title>Draft genome sequences of two Aspergillus turcosus clinical strains isolated from bronchoalveolar lavage fluid: one azole-susceptible and the other azole-resistant.</title>
        <authorList>
            <person name="Parent-Michaud M."/>
            <person name="Dufresne P.J."/>
            <person name="Fournier E."/>
            <person name="Martineau C."/>
            <person name="Moreira S."/>
            <person name="Perkins V."/>
            <person name="De Repentigny L."/>
            <person name="Dufresne S.F."/>
        </authorList>
    </citation>
    <scope>NUCLEOTIDE SEQUENCE [LARGE SCALE GENOMIC DNA]</scope>
    <source>
        <strain evidence="3">HMR AF 1038</strain>
    </source>
</reference>
<feature type="compositionally biased region" description="Polar residues" evidence="1">
    <location>
        <begin position="28"/>
        <end position="62"/>
    </location>
</feature>
<keyword evidence="2" id="KW-1133">Transmembrane helix</keyword>
<sequence>MDSDLHPGESQYHQPQVAGSDEEAEMSVCSNSDPPDQPETTQLGVHESSASLHHQNLTSEMPHSTPLAVNDSVSEDQGASEFSLALESAPSSESDTWDLATTTLLGRFLRPGIKLSLTRHAEFESRERRIIKSRFKPNSAFRLNFPKETFRQRRDGTVEERRLLRGHLLDYVPPGFPTQINPGNFGRFPMTSYVPFDNRVQLACDFPWLWEYEQCRIRWKEHIIDDPQTLENTHGDGDFCIIDDVGGPENESHRHESYRAPASAATDYVRVDSRLVPNVSGDEVFLAPWQRLIFCKGLSTVAKPDRPLFENGQFVALPYIALDDVKLFEGLHYLARGPTSDAITEAVKLHLNCSRRVIGESKNPYMDASRSFHITFYERISGDARFIEKESWKIGHMYTKPDAPPGTKAPLFRRSAFTTLVVTEDRYADAELARTLKKSPRFGTMLVLCPSKSFVGPYDIAQKGEHPVMWDQVLSFAGIQVSELGVIREMYSLLTRRWLELKDYLAELLQEDFMEPEIYVKLIFDDDKLSTSKKYFWVLACLQEFKVSITDNVNQWELYREARLRNHNISPAMDPTQWIADVDRFCEVLREVKAQMDELAAAVQARRDGLFNASALGESMNSTRLGQNVKLLTYVSIFYLPLAFCAALWAIPNIDQKGTKTAFSITALVTGLVNYLLVANLENIVFFLKSIYNSWRRNVVQQMKDDPARYWKAHGQRLEDSLPERRMGPSEWTIWWYQITKPFRRYSTNVEDSEELKVHSSSSSTASLE</sequence>
<keyword evidence="2" id="KW-0812">Transmembrane</keyword>
<name>A0A3R7M017_9EURO</name>
<organism evidence="3 4">
    <name type="scientific">Aspergillus turcosus</name>
    <dbReference type="NCBI Taxonomy" id="1245748"/>
    <lineage>
        <taxon>Eukaryota</taxon>
        <taxon>Fungi</taxon>
        <taxon>Dikarya</taxon>
        <taxon>Ascomycota</taxon>
        <taxon>Pezizomycotina</taxon>
        <taxon>Eurotiomycetes</taxon>
        <taxon>Eurotiomycetidae</taxon>
        <taxon>Eurotiales</taxon>
        <taxon>Aspergillaceae</taxon>
        <taxon>Aspergillus</taxon>
        <taxon>Aspergillus subgen. Fumigati</taxon>
    </lineage>
</organism>
<dbReference type="Proteomes" id="UP000215289">
    <property type="component" value="Unassembled WGS sequence"/>
</dbReference>
<evidence type="ECO:0000256" key="2">
    <source>
        <dbReference type="SAM" id="Phobius"/>
    </source>
</evidence>
<keyword evidence="4" id="KW-1185">Reference proteome</keyword>
<proteinExistence type="predicted"/>
<evidence type="ECO:0000313" key="3">
    <source>
        <dbReference type="EMBL" id="RLL98439.1"/>
    </source>
</evidence>
<feature type="region of interest" description="Disordered" evidence="1">
    <location>
        <begin position="1"/>
        <end position="93"/>
    </location>
</feature>
<dbReference type="STRING" id="1245748.A0A3R7M017"/>